<reference evidence="1 2" key="2">
    <citation type="journal article" date="2022" name="Mol. Ecol. Resour.">
        <title>The genomes of chicory, endive, great burdock and yacon provide insights into Asteraceae paleo-polyploidization history and plant inulin production.</title>
        <authorList>
            <person name="Fan W."/>
            <person name="Wang S."/>
            <person name="Wang H."/>
            <person name="Wang A."/>
            <person name="Jiang F."/>
            <person name="Liu H."/>
            <person name="Zhao H."/>
            <person name="Xu D."/>
            <person name="Zhang Y."/>
        </authorList>
    </citation>
    <scope>NUCLEOTIDE SEQUENCE [LARGE SCALE GENOMIC DNA]</scope>
    <source>
        <strain evidence="2">cv. Yunnan</strain>
        <tissue evidence="1">Leaves</tissue>
    </source>
</reference>
<organism evidence="1 2">
    <name type="scientific">Smallanthus sonchifolius</name>
    <dbReference type="NCBI Taxonomy" id="185202"/>
    <lineage>
        <taxon>Eukaryota</taxon>
        <taxon>Viridiplantae</taxon>
        <taxon>Streptophyta</taxon>
        <taxon>Embryophyta</taxon>
        <taxon>Tracheophyta</taxon>
        <taxon>Spermatophyta</taxon>
        <taxon>Magnoliopsida</taxon>
        <taxon>eudicotyledons</taxon>
        <taxon>Gunneridae</taxon>
        <taxon>Pentapetalae</taxon>
        <taxon>asterids</taxon>
        <taxon>campanulids</taxon>
        <taxon>Asterales</taxon>
        <taxon>Asteraceae</taxon>
        <taxon>Asteroideae</taxon>
        <taxon>Heliantheae alliance</taxon>
        <taxon>Millerieae</taxon>
        <taxon>Smallanthus</taxon>
    </lineage>
</organism>
<evidence type="ECO:0000313" key="1">
    <source>
        <dbReference type="EMBL" id="KAI3811922.1"/>
    </source>
</evidence>
<comment type="caution">
    <text evidence="1">The sequence shown here is derived from an EMBL/GenBank/DDBJ whole genome shotgun (WGS) entry which is preliminary data.</text>
</comment>
<protein>
    <submittedName>
        <fullName evidence="1">Uncharacterized protein</fullName>
    </submittedName>
</protein>
<evidence type="ECO:0000313" key="2">
    <source>
        <dbReference type="Proteomes" id="UP001056120"/>
    </source>
</evidence>
<dbReference type="Proteomes" id="UP001056120">
    <property type="component" value="Linkage Group LG06"/>
</dbReference>
<accession>A0ACB9IVQ3</accession>
<gene>
    <name evidence="1" type="ORF">L1987_16618</name>
</gene>
<proteinExistence type="predicted"/>
<sequence>MHPSSFSAPPFALVPLAFLGSLISGRSQLRRRDSGGMDFSKIDHRLERGQFLALLVLLCNLHLTNWADFSGPKFDCKITYDLLDYQRKLALSSLQECNLLRLMNYAHVSEMAGRISRIQVSMGPLIGRSLYGGIDNVILNNILKSACTDYLSCILQIKLQETEHSLFDNQENHRRSNVTVKERISYLQPSKIWWVEGDALDLQWIGLPVEAEED</sequence>
<dbReference type="EMBL" id="CM042023">
    <property type="protein sequence ID" value="KAI3811922.1"/>
    <property type="molecule type" value="Genomic_DNA"/>
</dbReference>
<name>A0ACB9IVQ3_9ASTR</name>
<reference evidence="2" key="1">
    <citation type="journal article" date="2022" name="Mol. Ecol. Resour.">
        <title>The genomes of chicory, endive, great burdock and yacon provide insights into Asteraceae palaeo-polyploidization history and plant inulin production.</title>
        <authorList>
            <person name="Fan W."/>
            <person name="Wang S."/>
            <person name="Wang H."/>
            <person name="Wang A."/>
            <person name="Jiang F."/>
            <person name="Liu H."/>
            <person name="Zhao H."/>
            <person name="Xu D."/>
            <person name="Zhang Y."/>
        </authorList>
    </citation>
    <scope>NUCLEOTIDE SEQUENCE [LARGE SCALE GENOMIC DNA]</scope>
    <source>
        <strain evidence="2">cv. Yunnan</strain>
    </source>
</reference>
<keyword evidence="2" id="KW-1185">Reference proteome</keyword>